<feature type="domain" description="Prepilin type IV endopeptidase peptidase" evidence="3">
    <location>
        <begin position="68"/>
        <end position="176"/>
    </location>
</feature>
<dbReference type="Gene3D" id="1.20.120.1220">
    <property type="match status" value="1"/>
</dbReference>
<dbReference type="GO" id="GO:0004190">
    <property type="term" value="F:aspartic-type endopeptidase activity"/>
    <property type="evidence" value="ECO:0007669"/>
    <property type="project" value="InterPro"/>
</dbReference>
<dbReference type="Pfam" id="PF01478">
    <property type="entry name" value="Peptidase_A24"/>
    <property type="match status" value="1"/>
</dbReference>
<keyword evidence="5" id="KW-1185">Reference proteome</keyword>
<evidence type="ECO:0000313" key="4">
    <source>
        <dbReference type="EMBL" id="GGM17627.1"/>
    </source>
</evidence>
<protein>
    <recommendedName>
        <fullName evidence="3">Prepilin type IV endopeptidase peptidase domain-containing protein</fullName>
    </recommendedName>
</protein>
<evidence type="ECO:0000259" key="3">
    <source>
        <dbReference type="Pfam" id="PF01478"/>
    </source>
</evidence>
<dbReference type="InterPro" id="IPR000045">
    <property type="entry name" value="Prepilin_IV_endopep_pep"/>
</dbReference>
<dbReference type="PANTHER" id="PTHR30487:SF0">
    <property type="entry name" value="PREPILIN LEADER PEPTIDASE_N-METHYLTRANSFERASE-RELATED"/>
    <property type="match status" value="1"/>
</dbReference>
<evidence type="ECO:0000256" key="2">
    <source>
        <dbReference type="SAM" id="Phobius"/>
    </source>
</evidence>
<dbReference type="Proteomes" id="UP000655208">
    <property type="component" value="Unassembled WGS sequence"/>
</dbReference>
<dbReference type="RefSeq" id="WP_188944834.1">
    <property type="nucleotide sequence ID" value="NZ_BMNA01000018.1"/>
</dbReference>
<comment type="similarity">
    <text evidence="1">Belongs to the peptidase A24 family.</text>
</comment>
<proteinExistence type="inferred from homology"/>
<feature type="transmembrane region" description="Helical" evidence="2">
    <location>
        <begin position="192"/>
        <end position="213"/>
    </location>
</feature>
<accession>A0A917WNR6</accession>
<evidence type="ECO:0000256" key="1">
    <source>
        <dbReference type="ARBA" id="ARBA00005801"/>
    </source>
</evidence>
<reference evidence="4" key="1">
    <citation type="journal article" date="2014" name="Int. J. Syst. Evol. Microbiol.">
        <title>Complete genome sequence of Corynebacterium casei LMG S-19264T (=DSM 44701T), isolated from a smear-ripened cheese.</title>
        <authorList>
            <consortium name="US DOE Joint Genome Institute (JGI-PGF)"/>
            <person name="Walter F."/>
            <person name="Albersmeier A."/>
            <person name="Kalinowski J."/>
            <person name="Ruckert C."/>
        </authorList>
    </citation>
    <scope>NUCLEOTIDE SEQUENCE</scope>
    <source>
        <strain evidence="4">CGMCC 4.7308</strain>
    </source>
</reference>
<feature type="transmembrane region" description="Helical" evidence="2">
    <location>
        <begin position="115"/>
        <end position="133"/>
    </location>
</feature>
<dbReference type="GO" id="GO:0005886">
    <property type="term" value="C:plasma membrane"/>
    <property type="evidence" value="ECO:0007669"/>
    <property type="project" value="TreeGrafter"/>
</dbReference>
<sequence>MLAVLLAIVVAAGGAAGGAAVRMVLGSIPRGMALRPGPVELAGAAVTAVGVSVAVGQPRIGLVVFAGLLAVALTPVDAVHHRLPDAITLPAIGVAAALVVLTDVLAPGSGSLPRAAAVAAALWAVFAGIAWISPRSMGRGDVKLVPTLGLLTGYLGVAEAAAGVVLAFVLGAVVAVAGLATRRLTLRSTIPFGPFLLAGCWLSLTFPVVAQLARV</sequence>
<dbReference type="GO" id="GO:0006465">
    <property type="term" value="P:signal peptide processing"/>
    <property type="evidence" value="ECO:0007669"/>
    <property type="project" value="TreeGrafter"/>
</dbReference>
<comment type="caution">
    <text evidence="4">The sequence shown here is derived from an EMBL/GenBank/DDBJ whole genome shotgun (WGS) entry which is preliminary data.</text>
</comment>
<feature type="transmembrane region" description="Helical" evidence="2">
    <location>
        <begin position="86"/>
        <end position="106"/>
    </location>
</feature>
<keyword evidence="2" id="KW-1133">Transmembrane helix</keyword>
<dbReference type="AlphaFoldDB" id="A0A917WNR6"/>
<dbReference type="InterPro" id="IPR050882">
    <property type="entry name" value="Prepilin_peptidase/N-MTase"/>
</dbReference>
<keyword evidence="2" id="KW-0472">Membrane</keyword>
<dbReference type="EMBL" id="BMNA01000018">
    <property type="protein sequence ID" value="GGM17627.1"/>
    <property type="molecule type" value="Genomic_DNA"/>
</dbReference>
<organism evidence="4 5">
    <name type="scientific">Nakamurella endophytica</name>
    <dbReference type="NCBI Taxonomy" id="1748367"/>
    <lineage>
        <taxon>Bacteria</taxon>
        <taxon>Bacillati</taxon>
        <taxon>Actinomycetota</taxon>
        <taxon>Actinomycetes</taxon>
        <taxon>Nakamurellales</taxon>
        <taxon>Nakamurellaceae</taxon>
        <taxon>Nakamurella</taxon>
    </lineage>
</organism>
<evidence type="ECO:0000313" key="5">
    <source>
        <dbReference type="Proteomes" id="UP000655208"/>
    </source>
</evidence>
<name>A0A917WNR6_9ACTN</name>
<dbReference type="PANTHER" id="PTHR30487">
    <property type="entry name" value="TYPE 4 PREPILIN-LIKE PROTEINS LEADER PEPTIDE-PROCESSING ENZYME"/>
    <property type="match status" value="1"/>
</dbReference>
<feature type="transmembrane region" description="Helical" evidence="2">
    <location>
        <begin position="153"/>
        <end position="180"/>
    </location>
</feature>
<gene>
    <name evidence="4" type="ORF">GCM10011594_42170</name>
</gene>
<keyword evidence="2" id="KW-0812">Transmembrane</keyword>
<reference evidence="4" key="2">
    <citation type="submission" date="2020-09" db="EMBL/GenBank/DDBJ databases">
        <authorList>
            <person name="Sun Q."/>
            <person name="Zhou Y."/>
        </authorList>
    </citation>
    <scope>NUCLEOTIDE SEQUENCE</scope>
    <source>
        <strain evidence="4">CGMCC 4.7308</strain>
    </source>
</reference>